<keyword evidence="3" id="KW-0732">Signal</keyword>
<dbReference type="OrthoDB" id="9181810at2"/>
<keyword evidence="6 7" id="KW-0449">Lipoprotein</keyword>
<dbReference type="GeneID" id="60823144"/>
<evidence type="ECO:0000256" key="5">
    <source>
        <dbReference type="ARBA" id="ARBA00023139"/>
    </source>
</evidence>
<evidence type="ECO:0000256" key="2">
    <source>
        <dbReference type="ARBA" id="ARBA00022475"/>
    </source>
</evidence>
<sequence>MRKLYALITLAGMLLIAGCNTISGAGKDIERGGEKVQGAAESTKQKM</sequence>
<evidence type="ECO:0000256" key="3">
    <source>
        <dbReference type="ARBA" id="ARBA00022729"/>
    </source>
</evidence>
<comment type="similarity">
    <text evidence="1">Belongs to the EcnA/EcnB lipoprotein family.</text>
</comment>
<dbReference type="Proteomes" id="UP000253772">
    <property type="component" value="Chromosome c2"/>
</dbReference>
<proteinExistence type="inferred from homology"/>
<accession>A0A132HSB5</accession>
<evidence type="ECO:0000313" key="8">
    <source>
        <dbReference type="Proteomes" id="UP000253772"/>
    </source>
</evidence>
<dbReference type="InterPro" id="IPR012556">
    <property type="entry name" value="Entericidin"/>
</dbReference>
<evidence type="ECO:0000313" key="7">
    <source>
        <dbReference type="EMBL" id="QBP12262.1"/>
    </source>
</evidence>
<dbReference type="PROSITE" id="PS51257">
    <property type="entry name" value="PROKAR_LIPOPROTEIN"/>
    <property type="match status" value="1"/>
</dbReference>
<name>A0A132HSB5_9BURK</name>
<dbReference type="Pfam" id="PF08085">
    <property type="entry name" value="Entericidin"/>
    <property type="match status" value="1"/>
</dbReference>
<dbReference type="GO" id="GO:0016020">
    <property type="term" value="C:membrane"/>
    <property type="evidence" value="ECO:0007669"/>
    <property type="project" value="InterPro"/>
</dbReference>
<keyword evidence="5" id="KW-0564">Palmitate</keyword>
<dbReference type="AlphaFoldDB" id="A0A132HSB5"/>
<reference evidence="7 8" key="1">
    <citation type="submission" date="2019-03" db="EMBL/GenBank/DDBJ databases">
        <title>Comparative insights into the high quality Complete genome sequence of highly metal resistant Cupriavidus metallidurans strain BS1 isolated from a gold-copper mine.</title>
        <authorList>
            <person name="Mazhar H.S."/>
            <person name="Rensing C."/>
        </authorList>
    </citation>
    <scope>NUCLEOTIDE SEQUENCE [LARGE SCALE GENOMIC DNA]</scope>
    <source>
        <strain evidence="7 8">BS1</strain>
    </source>
</reference>
<evidence type="ECO:0000256" key="1">
    <source>
        <dbReference type="ARBA" id="ARBA00010296"/>
    </source>
</evidence>
<evidence type="ECO:0000256" key="6">
    <source>
        <dbReference type="ARBA" id="ARBA00023288"/>
    </source>
</evidence>
<evidence type="ECO:0000256" key="4">
    <source>
        <dbReference type="ARBA" id="ARBA00023136"/>
    </source>
</evidence>
<dbReference type="RefSeq" id="WP_008652347.1">
    <property type="nucleotide sequence ID" value="NZ_CP026544.1"/>
</dbReference>
<gene>
    <name evidence="7" type="ORF">DDF84_021110</name>
</gene>
<dbReference type="GO" id="GO:0009636">
    <property type="term" value="P:response to toxic substance"/>
    <property type="evidence" value="ECO:0007669"/>
    <property type="project" value="InterPro"/>
</dbReference>
<dbReference type="EMBL" id="CP037901">
    <property type="protein sequence ID" value="QBP12262.1"/>
    <property type="molecule type" value="Genomic_DNA"/>
</dbReference>
<organism evidence="7 8">
    <name type="scientific">Cupriavidus metallidurans</name>
    <dbReference type="NCBI Taxonomy" id="119219"/>
    <lineage>
        <taxon>Bacteria</taxon>
        <taxon>Pseudomonadati</taxon>
        <taxon>Pseudomonadota</taxon>
        <taxon>Betaproteobacteria</taxon>
        <taxon>Burkholderiales</taxon>
        <taxon>Burkholderiaceae</taxon>
        <taxon>Cupriavidus</taxon>
    </lineage>
</organism>
<keyword evidence="4" id="KW-0472">Membrane</keyword>
<keyword evidence="2" id="KW-1003">Cell membrane</keyword>
<protein>
    <submittedName>
        <fullName evidence="7">Entericidin A/B family lipoprotein</fullName>
    </submittedName>
</protein>